<dbReference type="GO" id="GO:0030170">
    <property type="term" value="F:pyridoxal phosphate binding"/>
    <property type="evidence" value="ECO:0007669"/>
    <property type="project" value="UniProtKB-UniRule"/>
</dbReference>
<evidence type="ECO:0000256" key="3">
    <source>
        <dbReference type="ARBA" id="ARBA00023235"/>
    </source>
</evidence>
<sequence>MRLLRPTYVEIDLDIIKHNINEIKKIIAKNTKLGAVIKANAYGHGAIEVARVLEEENIDYICVAGLNEAIELRNNNIKLPILVMGYTPDDCLDIAIQNNITLTIFSKEQAEILSNKSKRITSKANIHIKIDTGFNRLGFKINESLPSTIYYIYNLPNINVEGIFSHLALKDIESDYEQFNKFIKLLDKIKCIDIPIKHICDSIGMVSYKDFHMDMVRVGASLYGYNSRKSIMNLKPAMTFKSKFAQIKTIKKGEGISYDYSYIADKEMKIGTVLCGYSDGIPRSLSNKGYVYVNGKRANILGKICMDQCIVDLTDIKDVSMDSEVIFYGNGGPKLLDVANLADTNRNELLSIVSRRVARVYIKDKKIYKILDYLS</sequence>
<comment type="similarity">
    <text evidence="4">Belongs to the alanine racemase family.</text>
</comment>
<feature type="modified residue" description="N6-(pyridoxal phosphate)lysine" evidence="4 5">
    <location>
        <position position="38"/>
    </location>
</feature>
<dbReference type="InterPro" id="IPR011079">
    <property type="entry name" value="Ala_racemase_C"/>
</dbReference>
<dbReference type="HAMAP" id="MF_01201">
    <property type="entry name" value="Ala_racemase"/>
    <property type="match status" value="1"/>
</dbReference>
<feature type="binding site" evidence="4 6">
    <location>
        <position position="306"/>
    </location>
    <ligand>
        <name>substrate</name>
    </ligand>
</feature>
<dbReference type="InterPro" id="IPR001608">
    <property type="entry name" value="Ala_racemase_N"/>
</dbReference>
<keyword evidence="9" id="KW-1185">Reference proteome</keyword>
<dbReference type="Pfam" id="PF00842">
    <property type="entry name" value="Ala_racemase_C"/>
    <property type="match status" value="1"/>
</dbReference>
<dbReference type="AlphaFoldDB" id="A0A1V1I0B9"/>
<dbReference type="Gene3D" id="3.20.20.10">
    <property type="entry name" value="Alanine racemase"/>
    <property type="match status" value="1"/>
</dbReference>
<dbReference type="Proteomes" id="UP000245622">
    <property type="component" value="Chromosome 1"/>
</dbReference>
<dbReference type="GeneID" id="82205022"/>
<dbReference type="GO" id="GO:0030632">
    <property type="term" value="P:D-alanine biosynthetic process"/>
    <property type="evidence" value="ECO:0007669"/>
    <property type="project" value="UniProtKB-UniRule"/>
</dbReference>
<dbReference type="SUPFAM" id="SSF51419">
    <property type="entry name" value="PLP-binding barrel"/>
    <property type="match status" value="1"/>
</dbReference>
<feature type="active site" description="Proton acceptor; specific for D-alanine" evidence="4">
    <location>
        <position position="38"/>
    </location>
</feature>
<keyword evidence="2 4" id="KW-0663">Pyridoxal phosphate</keyword>
<evidence type="ECO:0000313" key="9">
    <source>
        <dbReference type="Proteomes" id="UP000245622"/>
    </source>
</evidence>
<evidence type="ECO:0000259" key="7">
    <source>
        <dbReference type="SMART" id="SM01005"/>
    </source>
</evidence>
<organism evidence="8 9">
    <name type="scientific">Romboutsia ilealis</name>
    <dbReference type="NCBI Taxonomy" id="1115758"/>
    <lineage>
        <taxon>Bacteria</taxon>
        <taxon>Bacillati</taxon>
        <taxon>Bacillota</taxon>
        <taxon>Clostridia</taxon>
        <taxon>Peptostreptococcales</taxon>
        <taxon>Peptostreptococcaceae</taxon>
        <taxon>Romboutsia</taxon>
    </lineage>
</organism>
<dbReference type="FunFam" id="3.20.20.10:FF:000002">
    <property type="entry name" value="Alanine racemase"/>
    <property type="match status" value="1"/>
</dbReference>
<dbReference type="InterPro" id="IPR009006">
    <property type="entry name" value="Ala_racemase/Decarboxylase_C"/>
</dbReference>
<name>A0A1V1I0B9_9FIRM</name>
<keyword evidence="3 4" id="KW-0413">Isomerase</keyword>
<dbReference type="Pfam" id="PF01168">
    <property type="entry name" value="Ala_racemase_N"/>
    <property type="match status" value="1"/>
</dbReference>
<dbReference type="SUPFAM" id="SSF50621">
    <property type="entry name" value="Alanine racemase C-terminal domain-like"/>
    <property type="match status" value="1"/>
</dbReference>
<dbReference type="GO" id="GO:0009252">
    <property type="term" value="P:peptidoglycan biosynthetic process"/>
    <property type="evidence" value="ECO:0007669"/>
    <property type="project" value="TreeGrafter"/>
</dbReference>
<dbReference type="SMART" id="SM01005">
    <property type="entry name" value="Ala_racemase_C"/>
    <property type="match status" value="1"/>
</dbReference>
<dbReference type="EC" id="5.1.1.1" evidence="4"/>
<feature type="active site" description="Proton acceptor; specific for L-alanine" evidence="4">
    <location>
        <position position="258"/>
    </location>
</feature>
<feature type="binding site" evidence="4 6">
    <location>
        <position position="136"/>
    </location>
    <ligand>
        <name>substrate</name>
    </ligand>
</feature>
<dbReference type="EMBL" id="LN555523">
    <property type="protein sequence ID" value="CED93593.1"/>
    <property type="molecule type" value="Genomic_DNA"/>
</dbReference>
<comment type="function">
    <text evidence="4">Catalyzes the interconversion of L-alanine and D-alanine. May also act on other amino acids.</text>
</comment>
<evidence type="ECO:0000256" key="1">
    <source>
        <dbReference type="ARBA" id="ARBA00001933"/>
    </source>
</evidence>
<reference evidence="8 9" key="1">
    <citation type="submission" date="2014-04" db="EMBL/GenBank/DDBJ databases">
        <authorList>
            <person name="Hornung B.V."/>
        </authorList>
    </citation>
    <scope>NUCLEOTIDE SEQUENCE [LARGE SCALE GENOMIC DNA]</scope>
    <source>
        <strain evidence="8 9">CRIB</strain>
    </source>
</reference>
<dbReference type="RefSeq" id="WP_180703295.1">
    <property type="nucleotide sequence ID" value="NZ_CAPILH010000015.1"/>
</dbReference>
<dbReference type="Gene3D" id="2.40.37.10">
    <property type="entry name" value="Lyase, Ornithine Decarboxylase, Chain A, domain 1"/>
    <property type="match status" value="1"/>
</dbReference>
<dbReference type="PANTHER" id="PTHR30511:SF0">
    <property type="entry name" value="ALANINE RACEMASE, CATABOLIC-RELATED"/>
    <property type="match status" value="1"/>
</dbReference>
<gene>
    <name evidence="8" type="ORF">CRIB_841</name>
</gene>
<proteinExistence type="inferred from homology"/>
<evidence type="ECO:0000256" key="5">
    <source>
        <dbReference type="PIRSR" id="PIRSR600821-50"/>
    </source>
</evidence>
<dbReference type="PRINTS" id="PR00992">
    <property type="entry name" value="ALARACEMASE"/>
</dbReference>
<dbReference type="InterPro" id="IPR029066">
    <property type="entry name" value="PLP-binding_barrel"/>
</dbReference>
<comment type="cofactor">
    <cofactor evidence="1 4 5">
        <name>pyridoxal 5'-phosphate</name>
        <dbReference type="ChEBI" id="CHEBI:597326"/>
    </cofactor>
</comment>
<dbReference type="CDD" id="cd00430">
    <property type="entry name" value="PLPDE_III_AR"/>
    <property type="match status" value="1"/>
</dbReference>
<comment type="pathway">
    <text evidence="4">Amino-acid biosynthesis; D-alanine biosynthesis; D-alanine from L-alanine: step 1/1.</text>
</comment>
<evidence type="ECO:0000313" key="8">
    <source>
        <dbReference type="EMBL" id="CED93593.1"/>
    </source>
</evidence>
<dbReference type="InterPro" id="IPR020622">
    <property type="entry name" value="Ala_racemase_pyridoxalP-BS"/>
</dbReference>
<dbReference type="NCBIfam" id="TIGR00492">
    <property type="entry name" value="alr"/>
    <property type="match status" value="1"/>
</dbReference>
<comment type="catalytic activity">
    <reaction evidence="4">
        <text>L-alanine = D-alanine</text>
        <dbReference type="Rhea" id="RHEA:20249"/>
        <dbReference type="ChEBI" id="CHEBI:57416"/>
        <dbReference type="ChEBI" id="CHEBI:57972"/>
        <dbReference type="EC" id="5.1.1.1"/>
    </reaction>
</comment>
<dbReference type="PROSITE" id="PS00395">
    <property type="entry name" value="ALANINE_RACEMASE"/>
    <property type="match status" value="1"/>
</dbReference>
<dbReference type="UniPathway" id="UPA00042">
    <property type="reaction ID" value="UER00497"/>
</dbReference>
<dbReference type="KEGG" id="ril:CRIB_841"/>
<dbReference type="GO" id="GO:0005829">
    <property type="term" value="C:cytosol"/>
    <property type="evidence" value="ECO:0007669"/>
    <property type="project" value="TreeGrafter"/>
</dbReference>
<evidence type="ECO:0000256" key="2">
    <source>
        <dbReference type="ARBA" id="ARBA00022898"/>
    </source>
</evidence>
<evidence type="ECO:0000256" key="4">
    <source>
        <dbReference type="HAMAP-Rule" id="MF_01201"/>
    </source>
</evidence>
<dbReference type="PANTHER" id="PTHR30511">
    <property type="entry name" value="ALANINE RACEMASE"/>
    <property type="match status" value="1"/>
</dbReference>
<dbReference type="InterPro" id="IPR000821">
    <property type="entry name" value="Ala_racemase"/>
</dbReference>
<accession>A0A1V1I0B9</accession>
<feature type="domain" description="Alanine racemase C-terminal" evidence="7">
    <location>
        <begin position="237"/>
        <end position="362"/>
    </location>
</feature>
<evidence type="ECO:0000256" key="6">
    <source>
        <dbReference type="PIRSR" id="PIRSR600821-52"/>
    </source>
</evidence>
<dbReference type="GO" id="GO:0008784">
    <property type="term" value="F:alanine racemase activity"/>
    <property type="evidence" value="ECO:0007669"/>
    <property type="project" value="UniProtKB-UniRule"/>
</dbReference>
<protein>
    <recommendedName>
        <fullName evidence="4">Alanine racemase</fullName>
        <ecNumber evidence="4">5.1.1.1</ecNumber>
    </recommendedName>
</protein>